<sequence>MFKYMKNKMKAYVLYSGGKDSSLMAILLKKIGIEVELVNVNFGVYDSFIPSQKSAKSLGIKHNVLSLDKNILINSVDIILNDGFPNNGISYLHKAVIEELANLANENEFSIIADGTRRDDRTPKLNKDEIRSLEDRKNIQYINLDSFGYKTIDSLVSDLFIITQEESNMDNSSDYEVEIRWFIDKEKNLNSSEIFPKHFQTRVIGLNE</sequence>
<gene>
    <name evidence="1" type="ORF">SDC9_07584</name>
</gene>
<dbReference type="SUPFAM" id="SSF52402">
    <property type="entry name" value="Adenine nucleotide alpha hydrolases-like"/>
    <property type="match status" value="1"/>
</dbReference>
<comment type="caution">
    <text evidence="1">The sequence shown here is derived from an EMBL/GenBank/DDBJ whole genome shotgun (WGS) entry which is preliminary data.</text>
</comment>
<dbReference type="InterPro" id="IPR014729">
    <property type="entry name" value="Rossmann-like_a/b/a_fold"/>
</dbReference>
<organism evidence="1">
    <name type="scientific">bioreactor metagenome</name>
    <dbReference type="NCBI Taxonomy" id="1076179"/>
    <lineage>
        <taxon>unclassified sequences</taxon>
        <taxon>metagenomes</taxon>
        <taxon>ecological metagenomes</taxon>
    </lineage>
</organism>
<proteinExistence type="predicted"/>
<dbReference type="Gene3D" id="3.40.50.620">
    <property type="entry name" value="HUPs"/>
    <property type="match status" value="1"/>
</dbReference>
<dbReference type="EMBL" id="VSSQ01000016">
    <property type="protein sequence ID" value="MPL61994.1"/>
    <property type="molecule type" value="Genomic_DNA"/>
</dbReference>
<dbReference type="AlphaFoldDB" id="A0A644T5A6"/>
<dbReference type="InterPro" id="IPR055834">
    <property type="entry name" value="DUF7411"/>
</dbReference>
<dbReference type="Pfam" id="PF24167">
    <property type="entry name" value="DUF7411"/>
    <property type="match status" value="1"/>
</dbReference>
<name>A0A644T5A6_9ZZZZ</name>
<protein>
    <submittedName>
        <fullName evidence="1">Uncharacterized protein</fullName>
    </submittedName>
</protein>
<reference evidence="1" key="1">
    <citation type="submission" date="2019-08" db="EMBL/GenBank/DDBJ databases">
        <authorList>
            <person name="Kucharzyk K."/>
            <person name="Murdoch R.W."/>
            <person name="Higgins S."/>
            <person name="Loffler F."/>
        </authorList>
    </citation>
    <scope>NUCLEOTIDE SEQUENCE</scope>
</reference>
<dbReference type="NCBIfam" id="NF011155">
    <property type="entry name" value="PRK14561.1"/>
    <property type="match status" value="1"/>
</dbReference>
<accession>A0A644T5A6</accession>
<evidence type="ECO:0000313" key="1">
    <source>
        <dbReference type="EMBL" id="MPL61994.1"/>
    </source>
</evidence>